<organism evidence="3 4">
    <name type="scientific">Lichtheimia ornata</name>
    <dbReference type="NCBI Taxonomy" id="688661"/>
    <lineage>
        <taxon>Eukaryota</taxon>
        <taxon>Fungi</taxon>
        <taxon>Fungi incertae sedis</taxon>
        <taxon>Mucoromycota</taxon>
        <taxon>Mucoromycotina</taxon>
        <taxon>Mucoromycetes</taxon>
        <taxon>Mucorales</taxon>
        <taxon>Lichtheimiaceae</taxon>
        <taxon>Lichtheimia</taxon>
    </lineage>
</organism>
<dbReference type="SUPFAM" id="SSF52047">
    <property type="entry name" value="RNI-like"/>
    <property type="match status" value="1"/>
</dbReference>
<protein>
    <recommendedName>
        <fullName evidence="2">F-box domain-containing protein</fullName>
    </recommendedName>
</protein>
<dbReference type="InterPro" id="IPR032675">
    <property type="entry name" value="LRR_dom_sf"/>
</dbReference>
<dbReference type="PANTHER" id="PTHR38926:SF5">
    <property type="entry name" value="F-BOX AND LEUCINE-RICH REPEAT PROTEIN 6"/>
    <property type="match status" value="1"/>
</dbReference>
<accession>A0AAD7UTU9</accession>
<evidence type="ECO:0000313" key="3">
    <source>
        <dbReference type="EMBL" id="KAJ8652380.1"/>
    </source>
</evidence>
<sequence>MSDFPFAVYPMMTHSFDMNILPFEICCEIFQHISHHDLLECIKVCHQWRESVFEWSHSKWRAESIGTLYDMRAYWSQIAGHVREVDMRGKINSKDDDTEMALVKIGSYDWPHLHTLRIDEQHLPLTWRPATALSLFECSNLRRLAVDMMDGSNISDLVAILDACPGLKYLSYISRKRNPNNINTQLLKYTQIPTTTDIECLAISNQFHPADFMIILRRCPYLRYLDVHGNGLTKIHLNAIIDACPLLESLQHSTRHRLNIQNTRLQEWWHHFCQRRYTRRRSIQDDDSLRELVLKQASEGTLFYQAGPTITRHYDSLRCIKLSQRATLCSKNTAKQSVIPQRVATTPTHLEELEYDFPGPVSTLYQHSSLLIPLLQARKSLVNVSIGLSTPLSSQGLDALARCEKLRKLCIRIPNSAKDMERLFVAIARYGHPLETLDYSCPTTTTPLSPALTSALAKVPTLRHVHLSRPKQNVEPITDFDTGSSLSCLCRSNSIQSLTLSHIPFDYSCNRVWQYISGISSLKSLSIITSEKIYNGEGIKWIADRQQPLEHFSLTGVWDYSGVVKDALEHANRKISTTHYNNMNKDDSDSEDEDNYHNHYHF</sequence>
<dbReference type="PANTHER" id="PTHR38926">
    <property type="entry name" value="F-BOX DOMAIN CONTAINING PROTEIN, EXPRESSED"/>
    <property type="match status" value="1"/>
</dbReference>
<dbReference type="InterPro" id="IPR001810">
    <property type="entry name" value="F-box_dom"/>
</dbReference>
<feature type="region of interest" description="Disordered" evidence="1">
    <location>
        <begin position="579"/>
        <end position="602"/>
    </location>
</feature>
<feature type="domain" description="F-box" evidence="2">
    <location>
        <begin position="15"/>
        <end position="63"/>
    </location>
</feature>
<dbReference type="CDD" id="cd09917">
    <property type="entry name" value="F-box_SF"/>
    <property type="match status" value="1"/>
</dbReference>
<dbReference type="Gene3D" id="1.20.1280.50">
    <property type="match status" value="1"/>
</dbReference>
<evidence type="ECO:0000313" key="4">
    <source>
        <dbReference type="Proteomes" id="UP001234581"/>
    </source>
</evidence>
<dbReference type="Proteomes" id="UP001234581">
    <property type="component" value="Unassembled WGS sequence"/>
</dbReference>
<dbReference type="RefSeq" id="XP_058337294.1">
    <property type="nucleotide sequence ID" value="XM_058491952.1"/>
</dbReference>
<dbReference type="EMBL" id="JARTCD010000107">
    <property type="protein sequence ID" value="KAJ8652380.1"/>
    <property type="molecule type" value="Genomic_DNA"/>
</dbReference>
<reference evidence="3 4" key="1">
    <citation type="submission" date="2023-03" db="EMBL/GenBank/DDBJ databases">
        <title>Genome sequence of Lichtheimia ornata CBS 291.66.</title>
        <authorList>
            <person name="Mohabir J.T."/>
            <person name="Shea T.P."/>
            <person name="Kurbessoian T."/>
            <person name="Berby B."/>
            <person name="Fontaine J."/>
            <person name="Livny J."/>
            <person name="Gnirke A."/>
            <person name="Stajich J.E."/>
            <person name="Cuomo C.A."/>
        </authorList>
    </citation>
    <scope>NUCLEOTIDE SEQUENCE [LARGE SCALE GENOMIC DNA]</scope>
    <source>
        <strain evidence="3">CBS 291.66</strain>
    </source>
</reference>
<dbReference type="AlphaFoldDB" id="A0AAD7UTU9"/>
<name>A0AAD7UTU9_9FUNG</name>
<dbReference type="GeneID" id="83219392"/>
<dbReference type="PROSITE" id="PS50181">
    <property type="entry name" value="FBOX"/>
    <property type="match status" value="1"/>
</dbReference>
<evidence type="ECO:0000259" key="2">
    <source>
        <dbReference type="PROSITE" id="PS50181"/>
    </source>
</evidence>
<dbReference type="InterPro" id="IPR036047">
    <property type="entry name" value="F-box-like_dom_sf"/>
</dbReference>
<proteinExistence type="predicted"/>
<dbReference type="Pfam" id="PF12937">
    <property type="entry name" value="F-box-like"/>
    <property type="match status" value="1"/>
</dbReference>
<dbReference type="SUPFAM" id="SSF81383">
    <property type="entry name" value="F-box domain"/>
    <property type="match status" value="1"/>
</dbReference>
<keyword evidence="4" id="KW-1185">Reference proteome</keyword>
<dbReference type="Gene3D" id="3.80.10.10">
    <property type="entry name" value="Ribonuclease Inhibitor"/>
    <property type="match status" value="2"/>
</dbReference>
<gene>
    <name evidence="3" type="ORF">O0I10_012003</name>
</gene>
<evidence type="ECO:0000256" key="1">
    <source>
        <dbReference type="SAM" id="MobiDB-lite"/>
    </source>
</evidence>
<comment type="caution">
    <text evidence="3">The sequence shown here is derived from an EMBL/GenBank/DDBJ whole genome shotgun (WGS) entry which is preliminary data.</text>
</comment>